<dbReference type="InterPro" id="IPR050353">
    <property type="entry name" value="PyrK_electron_transfer"/>
</dbReference>
<dbReference type="Gene3D" id="3.40.50.80">
    <property type="entry name" value="Nucleotide-binding domain of ferredoxin-NADP reductase (FNR) module"/>
    <property type="match status" value="1"/>
</dbReference>
<dbReference type="RefSeq" id="WP_311421156.1">
    <property type="nucleotide sequence ID" value="NZ_JAVREH010000001.1"/>
</dbReference>
<dbReference type="Pfam" id="PF10418">
    <property type="entry name" value="DHODB_Fe-S_bind"/>
    <property type="match status" value="1"/>
</dbReference>
<dbReference type="InterPro" id="IPR012165">
    <property type="entry name" value="Cyt_c3_hydrogenase_gsu"/>
</dbReference>
<dbReference type="InterPro" id="IPR019480">
    <property type="entry name" value="Dihydroorotate_DH_Fe-S-bd"/>
</dbReference>
<comment type="caution">
    <text evidence="12">The sequence shown here is derived from an EMBL/GenBank/DDBJ whole genome shotgun (WGS) entry which is preliminary data.</text>
</comment>
<evidence type="ECO:0000256" key="2">
    <source>
        <dbReference type="ARBA" id="ARBA00022448"/>
    </source>
</evidence>
<evidence type="ECO:0000256" key="10">
    <source>
        <dbReference type="ARBA" id="ARBA00034078"/>
    </source>
</evidence>
<dbReference type="Pfam" id="PF00175">
    <property type="entry name" value="NAD_binding_1"/>
    <property type="match status" value="1"/>
</dbReference>
<dbReference type="PIRSF" id="PIRSF006816">
    <property type="entry name" value="Cyc3_hyd_g"/>
    <property type="match status" value="1"/>
</dbReference>
<dbReference type="SUPFAM" id="SSF52343">
    <property type="entry name" value="Ferredoxin reductase-like, C-terminal NADP-linked domain"/>
    <property type="match status" value="1"/>
</dbReference>
<dbReference type="Proteomes" id="UP001183176">
    <property type="component" value="Unassembled WGS sequence"/>
</dbReference>
<evidence type="ECO:0000259" key="11">
    <source>
        <dbReference type="PROSITE" id="PS51384"/>
    </source>
</evidence>
<feature type="domain" description="FAD-binding FR-type" evidence="11">
    <location>
        <begin position="15"/>
        <end position="118"/>
    </location>
</feature>
<evidence type="ECO:0000256" key="7">
    <source>
        <dbReference type="ARBA" id="ARBA00022982"/>
    </source>
</evidence>
<keyword evidence="8" id="KW-0408">Iron</keyword>
<evidence type="ECO:0000256" key="8">
    <source>
        <dbReference type="ARBA" id="ARBA00023004"/>
    </source>
</evidence>
<proteinExistence type="inferred from homology"/>
<evidence type="ECO:0000256" key="6">
    <source>
        <dbReference type="ARBA" id="ARBA00022827"/>
    </source>
</evidence>
<dbReference type="PROSITE" id="PS51384">
    <property type="entry name" value="FAD_FR"/>
    <property type="match status" value="1"/>
</dbReference>
<keyword evidence="3" id="KW-0285">Flavoprotein</keyword>
<keyword evidence="4" id="KW-0001">2Fe-2S</keyword>
<dbReference type="EMBL" id="JAVREH010000001">
    <property type="protein sequence ID" value="MDT0259999.1"/>
    <property type="molecule type" value="Genomic_DNA"/>
</dbReference>
<evidence type="ECO:0000256" key="1">
    <source>
        <dbReference type="ARBA" id="ARBA00006422"/>
    </source>
</evidence>
<keyword evidence="7" id="KW-0249">Electron transport</keyword>
<sequence>MSTETTGKSAAAARPVQESGEIFDVTRLGSYTQFTVVAPGVARSFRPGQFVAVAVGGPATSMLLRRSFALYGVKPGSQYAGTVQFVVAPQGPGTEWLVRQPIGAQLDLVGPVGVPFTLPPEGVPVVLVGGGYGTAPLIPLAQQLIERGSEVDIIIGAATADRLFGELQAKRLIGRVTVTTDDGSAGQRGWVTDPLPGVISRLGAEIVYACGPMAMLRAVGEVAQAHAIPAQVAVEEAMACGIGVCMTCVLPVRGVDGVSRFVRSCVEGPVFEAGQVRWADVGTLPADLHGADGMGR</sequence>
<keyword evidence="6" id="KW-0274">FAD</keyword>
<accession>A0ABU2J683</accession>
<keyword evidence="13" id="KW-1185">Reference proteome</keyword>
<dbReference type="PANTHER" id="PTHR43513">
    <property type="entry name" value="DIHYDROOROTATE DEHYDROGENASE B (NAD(+)), ELECTRON TRANSFER SUBUNIT"/>
    <property type="match status" value="1"/>
</dbReference>
<dbReference type="CDD" id="cd06218">
    <property type="entry name" value="DHOD_e_trans"/>
    <property type="match status" value="1"/>
</dbReference>
<evidence type="ECO:0000256" key="9">
    <source>
        <dbReference type="ARBA" id="ARBA00023014"/>
    </source>
</evidence>
<dbReference type="Gene3D" id="2.10.240.10">
    <property type="entry name" value="Dihydroorotate dehydrogenase, electron transfer subunit"/>
    <property type="match status" value="1"/>
</dbReference>
<dbReference type="SUPFAM" id="SSF63380">
    <property type="entry name" value="Riboflavin synthase domain-like"/>
    <property type="match status" value="1"/>
</dbReference>
<keyword evidence="2" id="KW-0813">Transport</keyword>
<name>A0ABU2J683_9ACTN</name>
<evidence type="ECO:0000256" key="4">
    <source>
        <dbReference type="ARBA" id="ARBA00022714"/>
    </source>
</evidence>
<gene>
    <name evidence="12" type="ORF">RM423_01175</name>
</gene>
<evidence type="ECO:0000313" key="12">
    <source>
        <dbReference type="EMBL" id="MDT0259999.1"/>
    </source>
</evidence>
<dbReference type="PANTHER" id="PTHR43513:SF3">
    <property type="entry name" value="DIHYDROOROTATE DEHYDROGENASE B (NAD(+)), ELECTRON TRANSFER SUBUNIT-RELATED"/>
    <property type="match status" value="1"/>
</dbReference>
<dbReference type="Gene3D" id="2.40.30.10">
    <property type="entry name" value="Translation factors"/>
    <property type="match status" value="1"/>
</dbReference>
<keyword evidence="9" id="KW-0411">Iron-sulfur</keyword>
<dbReference type="InterPro" id="IPR037117">
    <property type="entry name" value="Dihydroorotate_DH_ele_sf"/>
</dbReference>
<dbReference type="InterPro" id="IPR017927">
    <property type="entry name" value="FAD-bd_FR_type"/>
</dbReference>
<dbReference type="InterPro" id="IPR017938">
    <property type="entry name" value="Riboflavin_synthase-like_b-brl"/>
</dbReference>
<protein>
    <submittedName>
        <fullName evidence="12">Dihydroorotate dehydrogenase electron transfer subunit</fullName>
    </submittedName>
</protein>
<comment type="cofactor">
    <cofactor evidence="10">
        <name>[2Fe-2S] cluster</name>
        <dbReference type="ChEBI" id="CHEBI:190135"/>
    </cofactor>
</comment>
<comment type="similarity">
    <text evidence="1">Belongs to the PyrK family.</text>
</comment>
<evidence type="ECO:0000256" key="3">
    <source>
        <dbReference type="ARBA" id="ARBA00022630"/>
    </source>
</evidence>
<evidence type="ECO:0000256" key="5">
    <source>
        <dbReference type="ARBA" id="ARBA00022723"/>
    </source>
</evidence>
<keyword evidence="5" id="KW-0479">Metal-binding</keyword>
<dbReference type="InterPro" id="IPR001433">
    <property type="entry name" value="OxRdtase_FAD/NAD-bd"/>
</dbReference>
<reference evidence="13" key="1">
    <citation type="submission" date="2023-07" db="EMBL/GenBank/DDBJ databases">
        <title>30 novel species of actinomycetes from the DSMZ collection.</title>
        <authorList>
            <person name="Nouioui I."/>
        </authorList>
    </citation>
    <scope>NUCLEOTIDE SEQUENCE [LARGE SCALE GENOMIC DNA]</scope>
    <source>
        <strain evidence="13">DSM 44399</strain>
    </source>
</reference>
<dbReference type="InterPro" id="IPR039261">
    <property type="entry name" value="FNR_nucleotide-bd"/>
</dbReference>
<evidence type="ECO:0000313" key="13">
    <source>
        <dbReference type="Proteomes" id="UP001183176"/>
    </source>
</evidence>
<organism evidence="12 13">
    <name type="scientific">Jatrophihabitans lederbergiae</name>
    <dbReference type="NCBI Taxonomy" id="3075547"/>
    <lineage>
        <taxon>Bacteria</taxon>
        <taxon>Bacillati</taxon>
        <taxon>Actinomycetota</taxon>
        <taxon>Actinomycetes</taxon>
        <taxon>Jatrophihabitantales</taxon>
        <taxon>Jatrophihabitantaceae</taxon>
        <taxon>Jatrophihabitans</taxon>
    </lineage>
</organism>